<organism evidence="1 2">
    <name type="scientific">Parachaetomium inaequale</name>
    <dbReference type="NCBI Taxonomy" id="2588326"/>
    <lineage>
        <taxon>Eukaryota</taxon>
        <taxon>Fungi</taxon>
        <taxon>Dikarya</taxon>
        <taxon>Ascomycota</taxon>
        <taxon>Pezizomycotina</taxon>
        <taxon>Sordariomycetes</taxon>
        <taxon>Sordariomycetidae</taxon>
        <taxon>Sordariales</taxon>
        <taxon>Chaetomiaceae</taxon>
        <taxon>Parachaetomium</taxon>
    </lineage>
</organism>
<protein>
    <submittedName>
        <fullName evidence="1">Uncharacterized protein</fullName>
    </submittedName>
</protein>
<gene>
    <name evidence="1" type="ORF">C8A01DRAFT_48253</name>
</gene>
<dbReference type="EMBL" id="MU854440">
    <property type="protein sequence ID" value="KAK4038076.1"/>
    <property type="molecule type" value="Genomic_DNA"/>
</dbReference>
<sequence>MSRQQHPPSIQLISKSDFTTQHIIPVSLPAPLPPLTPGSNQALIRTHTIALTTNNFTYARRGGIPFLGWWDVWPMPAASSLPAPFNDPSVLAGYCRIPAWGYSVVVESAVPGLAVGTMLFGVQPVGTLAEVVELDRAGEDVDGHWIEVGKRRAGLNGVYNRYMVRDCTDDDKEGRGWDAVMGVLFQTGDLMNRFVFAWEEGVPAGHPLGDERLPWTEEDADLAGAVVVILAASGKTALCFARELRAGRPKEKQPSKVVAVGSEFSRAFTTGTGLFDEVLLYSDWEDETLDLGAELGGEQGKVVLLDFGARGDAVDRWAKVLEGKCKRLQALVVGGDPMAKERSEMAKRTQDPMSGVAQVFAGGMRDRAIGIVGAAKYFAHQEAAWAKFKADGGVQGLHLKWGEGLDDFSRGWDALDRGEHGPDVGLVYEFPVEV</sequence>
<keyword evidence="2" id="KW-1185">Reference proteome</keyword>
<accession>A0AAN6SQ59</accession>
<name>A0AAN6SQ59_9PEZI</name>
<proteinExistence type="predicted"/>
<comment type="caution">
    <text evidence="1">The sequence shown here is derived from an EMBL/GenBank/DDBJ whole genome shotgun (WGS) entry which is preliminary data.</text>
</comment>
<dbReference type="Pfam" id="PF11017">
    <property type="entry name" value="DUF2855"/>
    <property type="match status" value="1"/>
</dbReference>
<dbReference type="Proteomes" id="UP001303115">
    <property type="component" value="Unassembled WGS sequence"/>
</dbReference>
<reference evidence="2" key="1">
    <citation type="journal article" date="2023" name="Mol. Phylogenet. Evol.">
        <title>Genome-scale phylogeny and comparative genomics of the fungal order Sordariales.</title>
        <authorList>
            <person name="Hensen N."/>
            <person name="Bonometti L."/>
            <person name="Westerberg I."/>
            <person name="Brannstrom I.O."/>
            <person name="Guillou S."/>
            <person name="Cros-Aarteil S."/>
            <person name="Calhoun S."/>
            <person name="Haridas S."/>
            <person name="Kuo A."/>
            <person name="Mondo S."/>
            <person name="Pangilinan J."/>
            <person name="Riley R."/>
            <person name="LaButti K."/>
            <person name="Andreopoulos B."/>
            <person name="Lipzen A."/>
            <person name="Chen C."/>
            <person name="Yan M."/>
            <person name="Daum C."/>
            <person name="Ng V."/>
            <person name="Clum A."/>
            <person name="Steindorff A."/>
            <person name="Ohm R.A."/>
            <person name="Martin F."/>
            <person name="Silar P."/>
            <person name="Natvig D.O."/>
            <person name="Lalanne C."/>
            <person name="Gautier V."/>
            <person name="Ament-Velasquez S.L."/>
            <person name="Kruys A."/>
            <person name="Hutchinson M.I."/>
            <person name="Powell A.J."/>
            <person name="Barry K."/>
            <person name="Miller A.N."/>
            <person name="Grigoriev I.V."/>
            <person name="Debuchy R."/>
            <person name="Gladieux P."/>
            <person name="Hiltunen Thoren M."/>
            <person name="Johannesson H."/>
        </authorList>
    </citation>
    <scope>NUCLEOTIDE SEQUENCE [LARGE SCALE GENOMIC DNA]</scope>
    <source>
        <strain evidence="2">CBS 284.82</strain>
    </source>
</reference>
<dbReference type="InterPro" id="IPR021276">
    <property type="entry name" value="DUF2855"/>
</dbReference>
<evidence type="ECO:0000313" key="2">
    <source>
        <dbReference type="Proteomes" id="UP001303115"/>
    </source>
</evidence>
<evidence type="ECO:0000313" key="1">
    <source>
        <dbReference type="EMBL" id="KAK4038076.1"/>
    </source>
</evidence>
<dbReference type="AlphaFoldDB" id="A0AAN6SQ59"/>